<evidence type="ECO:0000256" key="9">
    <source>
        <dbReference type="ARBA" id="ARBA00023175"/>
    </source>
</evidence>
<comment type="similarity">
    <text evidence="2 14">Belongs to the TRAFAC class myosin-kinesin ATPase superfamily. Myosin family.</text>
</comment>
<dbReference type="Pfam" id="PF02736">
    <property type="entry name" value="Myosin_N"/>
    <property type="match status" value="1"/>
</dbReference>
<keyword evidence="10" id="KW-0514">Muscle protein</keyword>
<evidence type="ECO:0000256" key="14">
    <source>
        <dbReference type="PROSITE-ProRule" id="PRU00782"/>
    </source>
</evidence>
<dbReference type="FunFam" id="1.20.5.4820:FF:000002">
    <property type="entry name" value="Myosin heavy chain 10"/>
    <property type="match status" value="1"/>
</dbReference>
<evidence type="ECO:0000256" key="13">
    <source>
        <dbReference type="ARBA" id="ARBA00038612"/>
    </source>
</evidence>
<dbReference type="Pfam" id="PF01576">
    <property type="entry name" value="Myosin_tail_1"/>
    <property type="match status" value="1"/>
</dbReference>
<comment type="subunit">
    <text evidence="13">Muscle myosin is a hexameric protein that consists of 2 heavy chain subunits (MHC), 2 alkali light chain subunits (MLC) and 2 regulatory light chain subunits (MLC-2).</text>
</comment>
<evidence type="ECO:0000259" key="16">
    <source>
        <dbReference type="PROSITE" id="PS51456"/>
    </source>
</evidence>
<dbReference type="InterPro" id="IPR008989">
    <property type="entry name" value="Myosin_S1_N"/>
</dbReference>
<dbReference type="GO" id="GO:0031033">
    <property type="term" value="P:myosin filament organization"/>
    <property type="evidence" value="ECO:0007669"/>
    <property type="project" value="UniProtKB-ARBA"/>
</dbReference>
<evidence type="ECO:0000256" key="8">
    <source>
        <dbReference type="ARBA" id="ARBA00023123"/>
    </source>
</evidence>
<dbReference type="Gene3D" id="1.10.10.820">
    <property type="match status" value="1"/>
</dbReference>
<keyword evidence="9 14" id="KW-0505">Motor protein</keyword>
<comment type="subcellular location">
    <subcellularLocation>
        <location evidence="1">Cytoplasm</location>
        <location evidence="1">Myofibril</location>
    </subcellularLocation>
</comment>
<dbReference type="InterPro" id="IPR004009">
    <property type="entry name" value="SH3_Myosin"/>
</dbReference>
<comment type="function">
    <text evidence="12">Muscle contraction.</text>
</comment>
<evidence type="ECO:0000256" key="2">
    <source>
        <dbReference type="ARBA" id="ARBA00008314"/>
    </source>
</evidence>
<organism evidence="18">
    <name type="scientific">Saccoglossus kowalevskii</name>
    <name type="common">Acorn worm</name>
    <dbReference type="NCBI Taxonomy" id="10224"/>
    <lineage>
        <taxon>Eukaryota</taxon>
        <taxon>Metazoa</taxon>
        <taxon>Hemichordata</taxon>
        <taxon>Enteropneusta</taxon>
        <taxon>Harrimaniidae</taxon>
        <taxon>Saccoglossus</taxon>
    </lineage>
</organism>
<sequence>MGDDPEQYLMVDKKKQMEDSTKAFDSKKFCWVPDEKEGFVKGEIVSTKGEMVTIKTGTGKQITLKKDDMQQMNPPKFDKIEDMASMTYLNEAGVLHNLRQRYYAGLIYTYSGLFCVAINPYRRLPIYTEKVVMLYKGKRRNEMPPHVFSVADNAYHDMLQDHENQSMLITGESGAGKTENTKKVIQYFANIASSAAAKDKKPDVQEGKKANLEDQVIQANPPLEAFGNAKTCRNDNSSRFGKFIRIHFGSNGKLAGADIETYLLEKSRVINQQEGERGYHIYYQIFSGELEGLMDKMLVTGKVTDYHYASQGAVTVDSIDDADEMRITDNALTVLGFSDDQKNAMYTITASILHFGNVKWKQRPREEQAEIEDTADIDKVAYLFGVNSADLQKALLRPRIKVGSEWVNQGRNKQQVAYSVGAMAKAVYDKMFKWIVVRVNETLATKAKKAFFIGVLDIAGFEIFEYNSFEQLCINLTNEKLQQFFNHHMFVLEQEEYRREGINWEFIDFGLDLQACIDLIEKPMGIFPILEEECMFPKATDNTFLSKMISQHKGKSKNFGVPSLGGKKKEVEHEPHFLIHHYAGSVGYNVEGWLEKNKDPLNDNVVELLKKSTVPVMATIWEDHGAAGGGKRKKGKGGSFQTVSGLHREQLNKLMANLESTQPHFVRCIIPNEGKKPGVVQASLVLHQLSCNGVLEGIRICRKGFPNRMLFADFKQRYQILAPTAVPGGFLDNRKASDKILEAIQLEANEFRLGHTKVFFRAGVLGQLEDMRDERLSKILSMLQATCRGFLMRKVYKKMLEQRIGIGVIQRNVRKYLILRNWQWWRLYTKVKPLLNVARAEDDMKVKEEELKKAVEKAEKEEKERKLLETANTALLTEKNKLFTELQAEQDNVADLEDRVAKLEALKIDIEAQMKDMKERLDDEEDNNAEVSGAKQKLEKECAEMKRDIEDLEITLSKVEDEKKAKEDQIQKMTEDIAAQDAALAKITKEKANLQEEHEKTTQALQIEEDKVNHLNKVKAKLESSLDETEESLEHEKKARADVEKAKRKLEGDLKMTQETLDEVENQKHKLEDLVKKKDNEISQMNNKLEDEQNLVAMLQKKIKELQARIEELEEELEAERQARAKVEKQRSDLSRELEDLGDRLEEQGGATAAQIELNKKRETELAKIKRELEDAHLQHEATASQLRKRHQDSVSELSEQMDALQRVKSKIDKEKNLLKSEVDDLSVNIEMLQKAKGQAEKVNHQLNGQLSDANMRIDEHVRVINELNGQKGRLGQENNDLTRQLEESESLVSQLSKQKTLLNAQLEEAKRSLEDESRAKSSLHSQLHQAQNDIDNLREQLEEEAEGKSELQRHMAKMNSELQAMRAKFDGEAVQRAEELEESKKKLQLRLQEVEEALENALSKCSSMEKNKHRLQGEIEDMSIEVERANNAAMAMEKKQRTFDKQISEWKIKCDELSVELDSAQKEARSYSTEVYRLKGTYEETLESIEILRRENKNLQEEIGDLTDQLGEGGKNVHELEKARRKLEMEKEELTAALEEAEGQLEQEESKVLRIQLELTQVRQEIERRVADKEEEFEATRKNHQRAMESMQASLEAETKSKNDQLRLKKKLETDINELEIALDHASKNHAEAQKNVKKMQIQIKELLMQVEDEQRVRDEQRDQIQIAERRNAMLQNECEDCRNALEQADRLRRAAEAELGDASDRVNELTAQNNSLNSVKRKVEAEVQALQTELDEAFSEARNQEEKAKRAITDCSRLAEELRNEQDHAMHIDKIRKQLESQVKDLQMRLEEAEVMALKGGKKMVAKMEMRLHEVEKQLDEEQRRRADAEKNMRKNERRVREIQFAMEEDHKNIEQQKETIEKLMIKIKVHKRQIEEAEEQANINLGKYRKVQHELEEAEERADMAESSLNKLRARNRSQVSGSRTSTSNVKSAQS</sequence>
<dbReference type="FunFam" id="2.30.30.360:FF:000001">
    <property type="entry name" value="Myosin heavy chain"/>
    <property type="match status" value="1"/>
</dbReference>
<evidence type="ECO:0000256" key="15">
    <source>
        <dbReference type="SAM" id="MobiDB-lite"/>
    </source>
</evidence>
<evidence type="ECO:0000259" key="17">
    <source>
        <dbReference type="PROSITE" id="PS51844"/>
    </source>
</evidence>
<dbReference type="PROSITE" id="PS51456">
    <property type="entry name" value="MYOSIN_MOTOR"/>
    <property type="match status" value="1"/>
</dbReference>
<evidence type="ECO:0000256" key="10">
    <source>
        <dbReference type="ARBA" id="ARBA00023179"/>
    </source>
</evidence>
<dbReference type="Gene3D" id="3.40.850.10">
    <property type="entry name" value="Kinesin motor domain"/>
    <property type="match status" value="1"/>
</dbReference>
<dbReference type="FunFam" id="1.20.5.340:FF:000019">
    <property type="entry name" value="Myosin heavy chain, isoform G"/>
    <property type="match status" value="1"/>
</dbReference>
<evidence type="ECO:0000256" key="1">
    <source>
        <dbReference type="ARBA" id="ARBA00004657"/>
    </source>
</evidence>
<dbReference type="Gene3D" id="1.20.5.4820">
    <property type="match status" value="1"/>
</dbReference>
<dbReference type="GO" id="GO:0051015">
    <property type="term" value="F:actin filament binding"/>
    <property type="evidence" value="ECO:0007669"/>
    <property type="project" value="InterPro"/>
</dbReference>
<dbReference type="SUPFAM" id="SSF90257">
    <property type="entry name" value="Myosin rod fragments"/>
    <property type="match status" value="6"/>
</dbReference>
<dbReference type="GO" id="GO:0032982">
    <property type="term" value="C:myosin filament"/>
    <property type="evidence" value="ECO:0007669"/>
    <property type="project" value="UniProtKB-KW"/>
</dbReference>
<feature type="region of interest" description="Disordered" evidence="15">
    <location>
        <begin position="1898"/>
        <end position="1938"/>
    </location>
</feature>
<dbReference type="GO" id="GO:0005524">
    <property type="term" value="F:ATP binding"/>
    <property type="evidence" value="ECO:0007669"/>
    <property type="project" value="UniProtKB-UniRule"/>
</dbReference>
<dbReference type="Pfam" id="PF00063">
    <property type="entry name" value="Myosin_head"/>
    <property type="match status" value="1"/>
</dbReference>
<dbReference type="Gene3D" id="1.20.120.720">
    <property type="entry name" value="Myosin VI head, motor domain, U50 subdomain"/>
    <property type="match status" value="1"/>
</dbReference>
<reference evidence="18" key="1">
    <citation type="journal article" date="2015" name="Nature">
        <title>Hemichordate genomes and deuterostome origins.</title>
        <authorList>
            <person name="Simakov O."/>
            <person name="Kawashima T."/>
            <person name="Marletaz F."/>
            <person name="Jenkins J."/>
            <person name="Koyanagi R."/>
            <person name="Mitros T."/>
            <person name="Hisata K."/>
            <person name="Bredeson J."/>
            <person name="Shoguchi E."/>
            <person name="Gyoja F."/>
            <person name="Yue J.X."/>
            <person name="Chen Y.C."/>
            <person name="Freeman R.M.Jr."/>
            <person name="Sasaki A."/>
            <person name="Hikosaka-Katayama T."/>
            <person name="Sato A."/>
            <person name="Fujie M."/>
            <person name="Baughman K.W."/>
            <person name="Levine J."/>
            <person name="Gonzalez P."/>
            <person name="Cameron C."/>
            <person name="Fritzenwanker J.H."/>
            <person name="Pani A.M."/>
            <person name="Goto H."/>
            <person name="Kanda M."/>
            <person name="Arakaki N."/>
            <person name="Yamasaki S."/>
            <person name="Qu J."/>
            <person name="Cree A."/>
            <person name="Ding Y."/>
            <person name="Dinh H.H."/>
            <person name="Dugan S."/>
            <person name="Holder M."/>
            <person name="Jhangiani S.N."/>
            <person name="Kovar C.L."/>
            <person name="Lee S.L."/>
            <person name="Lewis L.R."/>
            <person name="Morton D."/>
            <person name="Nazareth L.V."/>
            <person name="Okwuonu G."/>
            <person name="Santibanez J."/>
            <person name="Chen R."/>
            <person name="Richards S."/>
            <person name="Muzny D.M."/>
            <person name="Gillis A."/>
            <person name="Peshkin L."/>
            <person name="Wu M."/>
            <person name="Humphreys T."/>
            <person name="Su Y.H."/>
            <person name="Putnam N.H."/>
            <person name="Schmutz J."/>
            <person name="Fujiyama A."/>
            <person name="Yu J.K."/>
            <person name="Tagawa K."/>
            <person name="Worley K.C."/>
            <person name="Gibbs R.A."/>
            <person name="Kirschner M.W."/>
            <person name="Lowe C.J."/>
            <person name="Satoh N."/>
            <person name="Rokhsar D.S."/>
            <person name="Gerhart J."/>
        </authorList>
    </citation>
    <scope>NUCLEOTIDE SEQUENCE</scope>
</reference>
<evidence type="ECO:0000256" key="3">
    <source>
        <dbReference type="ARBA" id="ARBA00022433"/>
    </source>
</evidence>
<dbReference type="GO" id="GO:0030239">
    <property type="term" value="P:myofibril assembly"/>
    <property type="evidence" value="ECO:0007669"/>
    <property type="project" value="UniProtKB-ARBA"/>
</dbReference>
<accession>A0A0U2IDP2</accession>
<dbReference type="GO" id="GO:0030016">
    <property type="term" value="C:myofibril"/>
    <property type="evidence" value="ECO:0007669"/>
    <property type="project" value="UniProtKB-SubCell"/>
</dbReference>
<dbReference type="Gene3D" id="1.20.5.340">
    <property type="match status" value="6"/>
</dbReference>
<evidence type="ECO:0000256" key="4">
    <source>
        <dbReference type="ARBA" id="ARBA00022490"/>
    </source>
</evidence>
<dbReference type="InterPro" id="IPR001609">
    <property type="entry name" value="Myosin_head_motor_dom-like"/>
</dbReference>
<evidence type="ECO:0000256" key="5">
    <source>
        <dbReference type="ARBA" id="ARBA00022741"/>
    </source>
</evidence>
<dbReference type="FunFam" id="1.20.5.370:FF:000001">
    <property type="entry name" value="Myosin heavy chain"/>
    <property type="match status" value="1"/>
</dbReference>
<evidence type="ECO:0000313" key="18">
    <source>
        <dbReference type="EMBL" id="ALR88564.1"/>
    </source>
</evidence>
<evidence type="ECO:0000256" key="7">
    <source>
        <dbReference type="ARBA" id="ARBA00023054"/>
    </source>
</evidence>
<keyword evidence="3" id="KW-0787">Thick filament</keyword>
<dbReference type="EMBL" id="KU175619">
    <property type="protein sequence ID" value="ALR88564.1"/>
    <property type="molecule type" value="mRNA"/>
</dbReference>
<dbReference type="FunFam" id="1.20.5.370:FF:000008">
    <property type="entry name" value="Myosin heavy chain"/>
    <property type="match status" value="1"/>
</dbReference>
<dbReference type="OrthoDB" id="6108017at2759"/>
<dbReference type="GO" id="GO:0008307">
    <property type="term" value="F:structural constituent of muscle"/>
    <property type="evidence" value="ECO:0007669"/>
    <property type="project" value="UniProtKB-ARBA"/>
</dbReference>
<keyword evidence="5 14" id="KW-0547">Nucleotide-binding</keyword>
<dbReference type="InterPro" id="IPR027417">
    <property type="entry name" value="P-loop_NTPase"/>
</dbReference>
<dbReference type="FunFam" id="1.20.58.530:FF:000001">
    <property type="entry name" value="Myosin heavy chain"/>
    <property type="match status" value="1"/>
</dbReference>
<dbReference type="FunFam" id="1.20.5.340:FF:000025">
    <property type="entry name" value="Myosin heavy chain, isoform G"/>
    <property type="match status" value="1"/>
</dbReference>
<keyword evidence="11 14" id="KW-0009">Actin-binding</keyword>
<dbReference type="InterPro" id="IPR002928">
    <property type="entry name" value="Myosin_tail"/>
</dbReference>
<feature type="region of interest" description="Actin-binding" evidence="14">
    <location>
        <begin position="651"/>
        <end position="673"/>
    </location>
</feature>
<dbReference type="Gene3D" id="2.30.30.360">
    <property type="entry name" value="Myosin S1 fragment, N-terminal"/>
    <property type="match status" value="1"/>
</dbReference>
<dbReference type="PROSITE" id="PS51844">
    <property type="entry name" value="SH3_LIKE"/>
    <property type="match status" value="1"/>
</dbReference>
<feature type="domain" description="Myosin motor" evidence="16">
    <location>
        <begin position="78"/>
        <end position="773"/>
    </location>
</feature>
<dbReference type="SUPFAM" id="SSF52540">
    <property type="entry name" value="P-loop containing nucleoside triphosphate hydrolases"/>
    <property type="match status" value="1"/>
</dbReference>
<dbReference type="GO" id="GO:0040011">
    <property type="term" value="P:locomotion"/>
    <property type="evidence" value="ECO:0007669"/>
    <property type="project" value="UniProtKB-ARBA"/>
</dbReference>
<dbReference type="PANTHER" id="PTHR45615">
    <property type="entry name" value="MYOSIN HEAVY CHAIN, NON-MUSCLE"/>
    <property type="match status" value="1"/>
</dbReference>
<keyword evidence="6 14" id="KW-0067">ATP-binding</keyword>
<dbReference type="InterPro" id="IPR014751">
    <property type="entry name" value="XRCC4-like_C"/>
</dbReference>
<dbReference type="GO" id="GO:0006936">
    <property type="term" value="P:muscle contraction"/>
    <property type="evidence" value="ECO:0007669"/>
    <property type="project" value="UniProtKB-ARBA"/>
</dbReference>
<keyword evidence="7" id="KW-0175">Coiled coil</keyword>
<dbReference type="FunFam" id="1.20.5.370:FF:000009">
    <property type="entry name" value="Myosin heavy chain, isoform G"/>
    <property type="match status" value="1"/>
</dbReference>
<feature type="domain" description="Myosin N-terminal SH3-like" evidence="17">
    <location>
        <begin position="25"/>
        <end position="74"/>
    </location>
</feature>
<dbReference type="PROSITE" id="PS50096">
    <property type="entry name" value="IQ"/>
    <property type="match status" value="1"/>
</dbReference>
<dbReference type="PRINTS" id="PR00193">
    <property type="entry name" value="MYOSINHEAVY"/>
</dbReference>
<proteinExistence type="evidence at transcript level"/>
<dbReference type="FunFam" id="3.40.850.10:FF:000024">
    <property type="entry name" value="Myosin heavy chain, isoform J"/>
    <property type="match status" value="1"/>
</dbReference>
<keyword evidence="4" id="KW-0963">Cytoplasm</keyword>
<dbReference type="FunFam" id="1.20.120.720:FF:000001">
    <property type="entry name" value="Myosin heavy chain, muscle"/>
    <property type="match status" value="1"/>
</dbReference>
<feature type="region of interest" description="Disordered" evidence="15">
    <location>
        <begin position="1023"/>
        <end position="1044"/>
    </location>
</feature>
<dbReference type="Gene3D" id="1.20.5.370">
    <property type="match status" value="4"/>
</dbReference>
<feature type="compositionally biased region" description="Polar residues" evidence="15">
    <location>
        <begin position="1920"/>
        <end position="1938"/>
    </location>
</feature>
<evidence type="ECO:0000256" key="12">
    <source>
        <dbReference type="ARBA" id="ARBA00037488"/>
    </source>
</evidence>
<dbReference type="GO" id="GO:0000146">
    <property type="term" value="F:microfilament motor activity"/>
    <property type="evidence" value="ECO:0007669"/>
    <property type="project" value="UniProtKB-ARBA"/>
</dbReference>
<keyword evidence="8 14" id="KW-0518">Myosin</keyword>
<name>A0A0U2IDP2_SACKO</name>
<dbReference type="PANTHER" id="PTHR45615:SF27">
    <property type="entry name" value="MYOSIN HEAVY CHAIN, MUSCLE"/>
    <property type="match status" value="1"/>
</dbReference>
<feature type="binding site" evidence="14">
    <location>
        <begin position="171"/>
        <end position="178"/>
    </location>
    <ligand>
        <name>ATP</name>
        <dbReference type="ChEBI" id="CHEBI:30616"/>
    </ligand>
</feature>
<evidence type="ECO:0000256" key="6">
    <source>
        <dbReference type="ARBA" id="ARBA00022840"/>
    </source>
</evidence>
<dbReference type="Gene3D" id="1.20.58.530">
    <property type="match status" value="1"/>
</dbReference>
<evidence type="ECO:0000256" key="11">
    <source>
        <dbReference type="ARBA" id="ARBA00023203"/>
    </source>
</evidence>
<dbReference type="SMART" id="SM00242">
    <property type="entry name" value="MYSc"/>
    <property type="match status" value="1"/>
</dbReference>
<dbReference type="GO" id="GO:0016460">
    <property type="term" value="C:myosin II complex"/>
    <property type="evidence" value="ECO:0007669"/>
    <property type="project" value="TreeGrafter"/>
</dbReference>
<dbReference type="CDD" id="cd01377">
    <property type="entry name" value="MYSc_class_II"/>
    <property type="match status" value="1"/>
</dbReference>
<dbReference type="FunFam" id="1.10.10.820:FF:000001">
    <property type="entry name" value="Myosin heavy chain"/>
    <property type="match status" value="1"/>
</dbReference>
<feature type="compositionally biased region" description="Basic and acidic residues" evidence="15">
    <location>
        <begin position="1032"/>
        <end position="1044"/>
    </location>
</feature>
<protein>
    <submittedName>
        <fullName evidence="18">Myosin heavy chain striated muscle-like 115</fullName>
    </submittedName>
</protein>
<dbReference type="SUPFAM" id="SSF57997">
    <property type="entry name" value="Tropomyosin"/>
    <property type="match status" value="1"/>
</dbReference>
<dbReference type="InterPro" id="IPR036961">
    <property type="entry name" value="Kinesin_motor_dom_sf"/>
</dbReference>
<dbReference type="FunFam" id="1.20.5.340:FF:000021">
    <property type="entry name" value="Myosin heavy chain, isoform G"/>
    <property type="match status" value="1"/>
</dbReference>